<dbReference type="Proteomes" id="UP000887565">
    <property type="component" value="Unplaced"/>
</dbReference>
<evidence type="ECO:0000313" key="2">
    <source>
        <dbReference type="WBParaSite" id="nRc.2.0.1.t38348-RA"/>
    </source>
</evidence>
<name>A0A915KHN6_ROMCU</name>
<organism evidence="1 2">
    <name type="scientific">Romanomermis culicivorax</name>
    <name type="common">Nematode worm</name>
    <dbReference type="NCBI Taxonomy" id="13658"/>
    <lineage>
        <taxon>Eukaryota</taxon>
        <taxon>Metazoa</taxon>
        <taxon>Ecdysozoa</taxon>
        <taxon>Nematoda</taxon>
        <taxon>Enoplea</taxon>
        <taxon>Dorylaimia</taxon>
        <taxon>Mermithida</taxon>
        <taxon>Mermithoidea</taxon>
        <taxon>Mermithidae</taxon>
        <taxon>Romanomermis</taxon>
    </lineage>
</organism>
<accession>A0A915KHN6</accession>
<keyword evidence="1" id="KW-1185">Reference proteome</keyword>
<sequence length="121" mass="13657">GSKHKRSIEAYGTRKALEGLTKQVKRKKQEAAIGGRRFLETDLLRAKEIAFCDETERNAIDTTLPNEREIFIPFGSAGGYRRSFSRKLHLSFPIESGFSGTAFQAVDDPFRSVRKGKCRAF</sequence>
<evidence type="ECO:0000313" key="1">
    <source>
        <dbReference type="Proteomes" id="UP000887565"/>
    </source>
</evidence>
<reference evidence="2" key="1">
    <citation type="submission" date="2022-11" db="UniProtKB">
        <authorList>
            <consortium name="WormBaseParasite"/>
        </authorList>
    </citation>
    <scope>IDENTIFICATION</scope>
</reference>
<dbReference type="AlphaFoldDB" id="A0A915KHN6"/>
<protein>
    <submittedName>
        <fullName evidence="2">Uncharacterized protein</fullName>
    </submittedName>
</protein>
<dbReference type="WBParaSite" id="nRc.2.0.1.t38348-RA">
    <property type="protein sequence ID" value="nRc.2.0.1.t38348-RA"/>
    <property type="gene ID" value="nRc.2.0.1.g38348"/>
</dbReference>
<proteinExistence type="predicted"/>